<keyword evidence="2" id="KW-1185">Reference proteome</keyword>
<sequence length="80" mass="9611">KLDPVERIVLNIDEYNNPERFNGLNSTPQWPFNLLVINIARRYTKKWRDVVDILDKNLQGREFIVIDLTRAKEDPLYIRK</sequence>
<dbReference type="EMBL" id="CAJVQC010097048">
    <property type="protein sequence ID" value="CAG8829339.1"/>
    <property type="molecule type" value="Genomic_DNA"/>
</dbReference>
<gene>
    <name evidence="1" type="ORF">RPERSI_LOCUS27478</name>
</gene>
<feature type="non-terminal residue" evidence="1">
    <location>
        <position position="1"/>
    </location>
</feature>
<reference evidence="1" key="1">
    <citation type="submission" date="2021-06" db="EMBL/GenBank/DDBJ databases">
        <authorList>
            <person name="Kallberg Y."/>
            <person name="Tangrot J."/>
            <person name="Rosling A."/>
        </authorList>
    </citation>
    <scope>NUCLEOTIDE SEQUENCE</scope>
    <source>
        <strain evidence="1">MA461A</strain>
    </source>
</reference>
<name>A0ACA9S7F1_9GLOM</name>
<protein>
    <submittedName>
        <fullName evidence="1">33337_t:CDS:1</fullName>
    </submittedName>
</protein>
<evidence type="ECO:0000313" key="2">
    <source>
        <dbReference type="Proteomes" id="UP000789920"/>
    </source>
</evidence>
<organism evidence="1 2">
    <name type="scientific">Racocetra persica</name>
    <dbReference type="NCBI Taxonomy" id="160502"/>
    <lineage>
        <taxon>Eukaryota</taxon>
        <taxon>Fungi</taxon>
        <taxon>Fungi incertae sedis</taxon>
        <taxon>Mucoromycota</taxon>
        <taxon>Glomeromycotina</taxon>
        <taxon>Glomeromycetes</taxon>
        <taxon>Diversisporales</taxon>
        <taxon>Gigasporaceae</taxon>
        <taxon>Racocetra</taxon>
    </lineage>
</organism>
<evidence type="ECO:0000313" key="1">
    <source>
        <dbReference type="EMBL" id="CAG8829339.1"/>
    </source>
</evidence>
<feature type="non-terminal residue" evidence="1">
    <location>
        <position position="80"/>
    </location>
</feature>
<accession>A0ACA9S7F1</accession>
<dbReference type="Proteomes" id="UP000789920">
    <property type="component" value="Unassembled WGS sequence"/>
</dbReference>
<comment type="caution">
    <text evidence="1">The sequence shown here is derived from an EMBL/GenBank/DDBJ whole genome shotgun (WGS) entry which is preliminary data.</text>
</comment>
<proteinExistence type="predicted"/>